<dbReference type="Proteomes" id="UP000593562">
    <property type="component" value="Unassembled WGS sequence"/>
</dbReference>
<organism evidence="1 2">
    <name type="scientific">Tripterygium wilfordii</name>
    <name type="common">Thunder God vine</name>
    <dbReference type="NCBI Taxonomy" id="458696"/>
    <lineage>
        <taxon>Eukaryota</taxon>
        <taxon>Viridiplantae</taxon>
        <taxon>Streptophyta</taxon>
        <taxon>Embryophyta</taxon>
        <taxon>Tracheophyta</taxon>
        <taxon>Spermatophyta</taxon>
        <taxon>Magnoliopsida</taxon>
        <taxon>eudicotyledons</taxon>
        <taxon>Gunneridae</taxon>
        <taxon>Pentapetalae</taxon>
        <taxon>rosids</taxon>
        <taxon>fabids</taxon>
        <taxon>Celastrales</taxon>
        <taxon>Celastraceae</taxon>
        <taxon>Tripterygium</taxon>
    </lineage>
</organism>
<name>A0A7J7DIE2_TRIWF</name>
<dbReference type="EMBL" id="JAAARO010000006">
    <property type="protein sequence ID" value="KAF5746068.1"/>
    <property type="molecule type" value="Genomic_DNA"/>
</dbReference>
<sequence length="132" mass="14926">MGNCLTSNKIQVEEETIEPQMLPMSRSEVKKNVEGDKIKKKIVRFKLQEQGSVDEGGRGESTDGAVRIRVVLTKQELKLILNCKQDFKDSSLEQFINAMKSRKRINILEARTSDGGFNGNWRPALESISEDL</sequence>
<dbReference type="AlphaFoldDB" id="A0A7J7DIE2"/>
<reference evidence="1 2" key="1">
    <citation type="journal article" date="2020" name="Nat. Commun.">
        <title>Genome of Tripterygium wilfordii and identification of cytochrome P450 involved in triptolide biosynthesis.</title>
        <authorList>
            <person name="Tu L."/>
            <person name="Su P."/>
            <person name="Zhang Z."/>
            <person name="Gao L."/>
            <person name="Wang J."/>
            <person name="Hu T."/>
            <person name="Zhou J."/>
            <person name="Zhang Y."/>
            <person name="Zhao Y."/>
            <person name="Liu Y."/>
            <person name="Song Y."/>
            <person name="Tong Y."/>
            <person name="Lu Y."/>
            <person name="Yang J."/>
            <person name="Xu C."/>
            <person name="Jia M."/>
            <person name="Peters R.J."/>
            <person name="Huang L."/>
            <person name="Gao W."/>
        </authorList>
    </citation>
    <scope>NUCLEOTIDE SEQUENCE [LARGE SCALE GENOMIC DNA]</scope>
    <source>
        <strain evidence="2">cv. XIE 37</strain>
        <tissue evidence="1">Leaf</tissue>
    </source>
</reference>
<evidence type="ECO:0000313" key="2">
    <source>
        <dbReference type="Proteomes" id="UP000593562"/>
    </source>
</evidence>
<dbReference type="OrthoDB" id="1304043at2759"/>
<dbReference type="InParanoid" id="A0A7J7DIE2"/>
<evidence type="ECO:0000313" key="1">
    <source>
        <dbReference type="EMBL" id="KAF5746068.1"/>
    </source>
</evidence>
<dbReference type="PANTHER" id="PTHR35704">
    <property type="entry name" value="OS02G0254600 PROTEIN"/>
    <property type="match status" value="1"/>
</dbReference>
<gene>
    <name evidence="1" type="ORF">HS088_TW06G00233</name>
</gene>
<dbReference type="PANTHER" id="PTHR35704:SF1">
    <property type="entry name" value="OS02G0254600 PROTEIN"/>
    <property type="match status" value="1"/>
</dbReference>
<proteinExistence type="predicted"/>
<protein>
    <submittedName>
        <fullName evidence="1">Uncharacterized protein</fullName>
    </submittedName>
</protein>
<keyword evidence="2" id="KW-1185">Reference proteome</keyword>
<comment type="caution">
    <text evidence="1">The sequence shown here is derived from an EMBL/GenBank/DDBJ whole genome shotgun (WGS) entry which is preliminary data.</text>
</comment>
<accession>A0A7J7DIE2</accession>